<accession>A0A099NZY0</accession>
<dbReference type="Gene3D" id="4.10.280.10">
    <property type="entry name" value="Helix-loop-helix DNA-binding domain"/>
    <property type="match status" value="1"/>
</dbReference>
<dbReference type="GO" id="GO:0046983">
    <property type="term" value="F:protein dimerization activity"/>
    <property type="evidence" value="ECO:0007669"/>
    <property type="project" value="InterPro"/>
</dbReference>
<evidence type="ECO:0000256" key="1">
    <source>
        <dbReference type="ARBA" id="ARBA00004123"/>
    </source>
</evidence>
<feature type="domain" description="BHLH" evidence="6">
    <location>
        <begin position="302"/>
        <end position="365"/>
    </location>
</feature>
<dbReference type="PROSITE" id="PS50888">
    <property type="entry name" value="BHLH"/>
    <property type="match status" value="1"/>
</dbReference>
<evidence type="ECO:0000256" key="3">
    <source>
        <dbReference type="ARBA" id="ARBA00023163"/>
    </source>
</evidence>
<sequence length="560" mass="61941">MGSNQNFLDANYSSANIPGMTNPDDFFRGNINNFNSKYDNFNSQDSPSDEFQGNWDIINSLTRKNDSFQNIDDLINGVGNPSRTGSNNVYNPPANGVQGVNTDVSNGSNNNNDFDENMGLDDLDEQFVNNLVGGPTTEEPQSKNAINLLDDIIDSKASPTNYPMENRIDSISSNTDAFSNPSYQSPVPISSRSAATKVLKNEAFSPQSLGFSTAFGSNLGKTISNQLGRSYGSQLGTSLNNLVSPSSTYDGFDSEYGSYNDEGFKSPMNSPSLKSFGSPSAVGGTPHFNPKHALSKESKLSRRRELHNAVERRRRDLIKEKIKELGSLIPPTMLYDPAKQKSSNKEIKANKNMILQKSVEYISYLQKILEAQDTRLSELQEKIEGFDLNDPILRQDYDISGREEYHSKGPQTYICIPASYSILYYSYNSVLTTMGSKQNFLDANYSSANIPGMTNPDDFFRGNINNFNSKYDNFNSQDSPSDEFQGSWDIINSLTRKNDSFQNIDDLINGVGNPSRTGSNNVYNPPANGVQGVNTNVSNGNNNNNDFDENMGLDDLDEQF</sequence>
<feature type="non-terminal residue" evidence="7">
    <location>
        <position position="560"/>
    </location>
</feature>
<dbReference type="SUPFAM" id="SSF47459">
    <property type="entry name" value="HLH, helix-loop-helix DNA-binding domain"/>
    <property type="match status" value="1"/>
</dbReference>
<evidence type="ECO:0000313" key="7">
    <source>
        <dbReference type="EMBL" id="KGK37462.1"/>
    </source>
</evidence>
<dbReference type="eggNOG" id="KOG1318">
    <property type="taxonomic scope" value="Eukaryota"/>
</dbReference>
<dbReference type="PANTHER" id="PTHR46117">
    <property type="entry name" value="FI24210P1"/>
    <property type="match status" value="1"/>
</dbReference>
<dbReference type="Proteomes" id="UP000029867">
    <property type="component" value="Unassembled WGS sequence"/>
</dbReference>
<name>A0A099NZY0_PICKU</name>
<proteinExistence type="predicted"/>
<protein>
    <recommendedName>
        <fullName evidence="6">BHLH domain-containing protein</fullName>
    </recommendedName>
</protein>
<comment type="subcellular location">
    <subcellularLocation>
        <location evidence="1">Nucleus</location>
    </subcellularLocation>
</comment>
<dbReference type="Pfam" id="PF00010">
    <property type="entry name" value="HLH"/>
    <property type="match status" value="1"/>
</dbReference>
<gene>
    <name evidence="7" type="ORF">JL09_g3392</name>
</gene>
<dbReference type="EMBL" id="JQFK01000036">
    <property type="protein sequence ID" value="KGK37462.1"/>
    <property type="molecule type" value="Genomic_DNA"/>
</dbReference>
<keyword evidence="3" id="KW-0804">Transcription</keyword>
<feature type="region of interest" description="Disordered" evidence="5">
    <location>
        <begin position="540"/>
        <end position="560"/>
    </location>
</feature>
<dbReference type="SMART" id="SM00353">
    <property type="entry name" value="HLH"/>
    <property type="match status" value="1"/>
</dbReference>
<keyword evidence="2" id="KW-0805">Transcription regulation</keyword>
<dbReference type="CDD" id="cd11387">
    <property type="entry name" value="bHLHzip_USF_MITF"/>
    <property type="match status" value="1"/>
</dbReference>
<evidence type="ECO:0000313" key="8">
    <source>
        <dbReference type="Proteomes" id="UP000029867"/>
    </source>
</evidence>
<dbReference type="GO" id="GO:0000981">
    <property type="term" value="F:DNA-binding transcription factor activity, RNA polymerase II-specific"/>
    <property type="evidence" value="ECO:0007669"/>
    <property type="project" value="TreeGrafter"/>
</dbReference>
<dbReference type="HOGENOM" id="CLU_487125_0_0_1"/>
<dbReference type="InterPro" id="IPR051732">
    <property type="entry name" value="USF"/>
</dbReference>
<evidence type="ECO:0000256" key="5">
    <source>
        <dbReference type="SAM" id="MobiDB-lite"/>
    </source>
</evidence>
<dbReference type="VEuPathDB" id="FungiDB:C5L36_0C08230"/>
<comment type="caution">
    <text evidence="7">The sequence shown here is derived from an EMBL/GenBank/DDBJ whole genome shotgun (WGS) entry which is preliminary data.</text>
</comment>
<dbReference type="GO" id="GO:0005634">
    <property type="term" value="C:nucleus"/>
    <property type="evidence" value="ECO:0007669"/>
    <property type="project" value="UniProtKB-SubCell"/>
</dbReference>
<dbReference type="InterPro" id="IPR036638">
    <property type="entry name" value="HLH_DNA-bd_sf"/>
</dbReference>
<keyword evidence="4" id="KW-0539">Nucleus</keyword>
<organism evidence="7 8">
    <name type="scientific">Pichia kudriavzevii</name>
    <name type="common">Yeast</name>
    <name type="synonym">Issatchenkia orientalis</name>
    <dbReference type="NCBI Taxonomy" id="4909"/>
    <lineage>
        <taxon>Eukaryota</taxon>
        <taxon>Fungi</taxon>
        <taxon>Dikarya</taxon>
        <taxon>Ascomycota</taxon>
        <taxon>Saccharomycotina</taxon>
        <taxon>Pichiomycetes</taxon>
        <taxon>Pichiales</taxon>
        <taxon>Pichiaceae</taxon>
        <taxon>Pichia</taxon>
    </lineage>
</organism>
<reference evidence="8" key="1">
    <citation type="journal article" date="2014" name="Microb. Cell Fact.">
        <title>Exploiting Issatchenkia orientalis SD108 for succinic acid production.</title>
        <authorList>
            <person name="Xiao H."/>
            <person name="Shao Z."/>
            <person name="Jiang Y."/>
            <person name="Dole S."/>
            <person name="Zhao H."/>
        </authorList>
    </citation>
    <scope>NUCLEOTIDE SEQUENCE [LARGE SCALE GENOMIC DNA]</scope>
    <source>
        <strain evidence="8">SD108</strain>
    </source>
</reference>
<feature type="compositionally biased region" description="Acidic residues" evidence="5">
    <location>
        <begin position="546"/>
        <end position="560"/>
    </location>
</feature>
<dbReference type="GO" id="GO:0000978">
    <property type="term" value="F:RNA polymerase II cis-regulatory region sequence-specific DNA binding"/>
    <property type="evidence" value="ECO:0007669"/>
    <property type="project" value="TreeGrafter"/>
</dbReference>
<dbReference type="InterPro" id="IPR011598">
    <property type="entry name" value="bHLH_dom"/>
</dbReference>
<evidence type="ECO:0000259" key="6">
    <source>
        <dbReference type="PROSITE" id="PS50888"/>
    </source>
</evidence>
<evidence type="ECO:0000256" key="4">
    <source>
        <dbReference type="ARBA" id="ARBA00023242"/>
    </source>
</evidence>
<evidence type="ECO:0000256" key="2">
    <source>
        <dbReference type="ARBA" id="ARBA00023015"/>
    </source>
</evidence>
<dbReference type="PANTHER" id="PTHR46117:SF3">
    <property type="entry name" value="FI24210P1"/>
    <property type="match status" value="1"/>
</dbReference>
<dbReference type="AlphaFoldDB" id="A0A099NZY0"/>